<protein>
    <submittedName>
        <fullName evidence="2">Uncharacterized protein</fullName>
    </submittedName>
</protein>
<sequence>MAALRTRRRLVKESDLDASIRLQDAVRDSPTRLRRLQSLYLLLGLTQLRPEPRSDTEKLARLVIARRQEILSAGLEIDVFNFDDPEKGTDSVSDRDGRRALIDLIKGCVPPAVRQKLHAEHSSLRYPAKMDPRPILAMEQRLVRENRVADWTPTELTRKEQLYASLDPEFYAAFRVRYPRFSDLGGVPLRELKHLVTSIFVSWQQQQRADLGGAAGAALSAAVPTGDDMTVVEMLETILGAMNKQGRDLCQGNGRRRGSRAGDCEEDAYALAVCHVFQQASDSGASVFAAAVREYGVSFSHVITMPPHTQAAAAVHDGVADSTSQPAGRLMPAAGGGAPASALPGRLACVRVPAMGCLLVVVPFVGPWVWEPPSPGGAPTSPDYGTEEEEQPTLNMDHSSGRRGEVYIDHYCGMNVASPWLQSGNDNIAAIFFTQPLHQRAFFYGIELPSEDCSFQGRGGLTAVSGCVPVWWCTELLRFLQLHTPLFAFEMASVILYKFNLVLV</sequence>
<evidence type="ECO:0000256" key="1">
    <source>
        <dbReference type="SAM" id="MobiDB-lite"/>
    </source>
</evidence>
<gene>
    <name evidence="2" type="ORF">CYMTET_18897</name>
</gene>
<dbReference type="Proteomes" id="UP001190700">
    <property type="component" value="Unassembled WGS sequence"/>
</dbReference>
<evidence type="ECO:0000313" key="3">
    <source>
        <dbReference type="Proteomes" id="UP001190700"/>
    </source>
</evidence>
<dbReference type="EMBL" id="LGRX02008774">
    <property type="protein sequence ID" value="KAK3272830.1"/>
    <property type="molecule type" value="Genomic_DNA"/>
</dbReference>
<proteinExistence type="predicted"/>
<reference evidence="2 3" key="1">
    <citation type="journal article" date="2015" name="Genome Biol. Evol.">
        <title>Comparative Genomics of a Bacterivorous Green Alga Reveals Evolutionary Causalities and Consequences of Phago-Mixotrophic Mode of Nutrition.</title>
        <authorList>
            <person name="Burns J.A."/>
            <person name="Paasch A."/>
            <person name="Narechania A."/>
            <person name="Kim E."/>
        </authorList>
    </citation>
    <scope>NUCLEOTIDE SEQUENCE [LARGE SCALE GENOMIC DNA]</scope>
    <source>
        <strain evidence="2 3">PLY_AMNH</strain>
    </source>
</reference>
<accession>A0AAE0G722</accession>
<dbReference type="AlphaFoldDB" id="A0AAE0G722"/>
<feature type="region of interest" description="Disordered" evidence="1">
    <location>
        <begin position="372"/>
        <end position="399"/>
    </location>
</feature>
<organism evidence="2 3">
    <name type="scientific">Cymbomonas tetramitiformis</name>
    <dbReference type="NCBI Taxonomy" id="36881"/>
    <lineage>
        <taxon>Eukaryota</taxon>
        <taxon>Viridiplantae</taxon>
        <taxon>Chlorophyta</taxon>
        <taxon>Pyramimonadophyceae</taxon>
        <taxon>Pyramimonadales</taxon>
        <taxon>Pyramimonadaceae</taxon>
        <taxon>Cymbomonas</taxon>
    </lineage>
</organism>
<evidence type="ECO:0000313" key="2">
    <source>
        <dbReference type="EMBL" id="KAK3272830.1"/>
    </source>
</evidence>
<keyword evidence="3" id="KW-1185">Reference proteome</keyword>
<name>A0AAE0G722_9CHLO</name>
<comment type="caution">
    <text evidence="2">The sequence shown here is derived from an EMBL/GenBank/DDBJ whole genome shotgun (WGS) entry which is preliminary data.</text>
</comment>